<comment type="caution">
    <text evidence="1">The sequence shown here is derived from an EMBL/GenBank/DDBJ whole genome shotgun (WGS) entry which is preliminary data.</text>
</comment>
<reference evidence="1 2" key="1">
    <citation type="submission" date="2022-05" db="EMBL/GenBank/DDBJ databases">
        <authorList>
            <consortium name="Genoscope - CEA"/>
            <person name="William W."/>
        </authorList>
    </citation>
    <scope>NUCLEOTIDE SEQUENCE [LARGE SCALE GENOMIC DNA]</scope>
</reference>
<sequence length="75" mass="8852">MFLQRACNTMRIGLLRRAMSTGRRPETPERLVRSCHRINTCILSHGDTSFLNRLLFNMLQPFLHFSLESWALEFI</sequence>
<gene>
    <name evidence="1" type="ORF">PMEA_00015731</name>
</gene>
<accession>A0AAU9X200</accession>
<dbReference type="Proteomes" id="UP001159428">
    <property type="component" value="Unassembled WGS sequence"/>
</dbReference>
<protein>
    <submittedName>
        <fullName evidence="1">Uncharacterized protein</fullName>
    </submittedName>
</protein>
<keyword evidence="2" id="KW-1185">Reference proteome</keyword>
<dbReference type="EMBL" id="CALNXJ010000028">
    <property type="protein sequence ID" value="CAH3134127.1"/>
    <property type="molecule type" value="Genomic_DNA"/>
</dbReference>
<evidence type="ECO:0000313" key="2">
    <source>
        <dbReference type="Proteomes" id="UP001159428"/>
    </source>
</evidence>
<dbReference type="AlphaFoldDB" id="A0AAU9X200"/>
<evidence type="ECO:0000313" key="1">
    <source>
        <dbReference type="EMBL" id="CAH3134127.1"/>
    </source>
</evidence>
<organism evidence="1 2">
    <name type="scientific">Pocillopora meandrina</name>
    <dbReference type="NCBI Taxonomy" id="46732"/>
    <lineage>
        <taxon>Eukaryota</taxon>
        <taxon>Metazoa</taxon>
        <taxon>Cnidaria</taxon>
        <taxon>Anthozoa</taxon>
        <taxon>Hexacorallia</taxon>
        <taxon>Scleractinia</taxon>
        <taxon>Astrocoeniina</taxon>
        <taxon>Pocilloporidae</taxon>
        <taxon>Pocillopora</taxon>
    </lineage>
</organism>
<name>A0AAU9X200_9CNID</name>
<proteinExistence type="predicted"/>